<accession>A0A9X4LPE4</accession>
<comment type="caution">
    <text evidence="1">The sequence shown here is derived from an EMBL/GenBank/DDBJ whole genome shotgun (WGS) entry which is preliminary data.</text>
</comment>
<keyword evidence="2" id="KW-1185">Reference proteome</keyword>
<organism evidence="1 2">
    <name type="scientific">Pelomonas aquatica</name>
    <dbReference type="NCBI Taxonomy" id="431058"/>
    <lineage>
        <taxon>Bacteria</taxon>
        <taxon>Pseudomonadati</taxon>
        <taxon>Pseudomonadota</taxon>
        <taxon>Betaproteobacteria</taxon>
        <taxon>Burkholderiales</taxon>
        <taxon>Sphaerotilaceae</taxon>
        <taxon>Roseateles</taxon>
    </lineage>
</organism>
<proteinExistence type="predicted"/>
<dbReference type="EMBL" id="SGUG01000039">
    <property type="protein sequence ID" value="MDG0864700.1"/>
    <property type="molecule type" value="Genomic_DNA"/>
</dbReference>
<protein>
    <submittedName>
        <fullName evidence="1">Uncharacterized protein</fullName>
    </submittedName>
</protein>
<sequence>MSDDGWDIAPPPFNADNALLALKRFLRDQQVLAERSEGWMLNGQLVIQLGVDGGAVQARLARRPARTPEWDGFTLKSAPDSRKLQDEIKRRLMRWKGDE</sequence>
<evidence type="ECO:0000313" key="1">
    <source>
        <dbReference type="EMBL" id="MDG0864700.1"/>
    </source>
</evidence>
<reference evidence="1" key="1">
    <citation type="submission" date="2019-02" db="EMBL/GenBank/DDBJ databases">
        <title>Draft genome of the type strain Pelomonas aquatica CCUG 52575T.</title>
        <authorList>
            <person name="Gomila M."/>
            <person name="Lalucat J."/>
        </authorList>
    </citation>
    <scope>NUCLEOTIDE SEQUENCE</scope>
    <source>
        <strain evidence="1">CCUG 52575</strain>
    </source>
</reference>
<gene>
    <name evidence="1" type="ORF">EXJ73_19755</name>
</gene>
<dbReference type="Proteomes" id="UP001152766">
    <property type="component" value="Unassembled WGS sequence"/>
</dbReference>
<dbReference type="AlphaFoldDB" id="A0A9X4LPE4"/>
<dbReference type="RefSeq" id="WP_268147650.1">
    <property type="nucleotide sequence ID" value="NZ_JAPPUW010000003.1"/>
</dbReference>
<name>A0A9X4LPE4_9BURK</name>
<evidence type="ECO:0000313" key="2">
    <source>
        <dbReference type="Proteomes" id="UP001152766"/>
    </source>
</evidence>